<organism evidence="2 3">
    <name type="scientific">Paludisphaera borealis</name>
    <dbReference type="NCBI Taxonomy" id="1387353"/>
    <lineage>
        <taxon>Bacteria</taxon>
        <taxon>Pseudomonadati</taxon>
        <taxon>Planctomycetota</taxon>
        <taxon>Planctomycetia</taxon>
        <taxon>Isosphaerales</taxon>
        <taxon>Isosphaeraceae</taxon>
        <taxon>Paludisphaera</taxon>
    </lineage>
</organism>
<feature type="compositionally biased region" description="Basic and acidic residues" evidence="1">
    <location>
        <begin position="43"/>
        <end position="56"/>
    </location>
</feature>
<proteinExistence type="predicted"/>
<evidence type="ECO:0000256" key="1">
    <source>
        <dbReference type="SAM" id="MobiDB-lite"/>
    </source>
</evidence>
<name>A0A1U7CNQ2_9BACT</name>
<dbReference type="AlphaFoldDB" id="A0A1U7CNQ2"/>
<keyword evidence="3" id="KW-1185">Reference proteome</keyword>
<sequence>MASIRQGGGELLGESNGLVEPPNRQKPGVAGQGVAEISISTGRDGKKSNDNDPVERQGKLAELRSLLATLPKDETAVFQDGVDVNTNPKIGSMWMRRGQQAEVEPPGNNEKRYLAGSIHWRSGRVFLIEGRPKQKRDETLFLAHLDDRELHHPLEELRPPA</sequence>
<dbReference type="Proteomes" id="UP000186309">
    <property type="component" value="Chromosome"/>
</dbReference>
<evidence type="ECO:0000313" key="2">
    <source>
        <dbReference type="EMBL" id="APW60539.1"/>
    </source>
</evidence>
<gene>
    <name evidence="2" type="ORF">BSF38_02011</name>
</gene>
<protein>
    <submittedName>
        <fullName evidence="2">Uncharacterized protein</fullName>
    </submittedName>
</protein>
<accession>A0A1U7CNQ2</accession>
<evidence type="ECO:0000313" key="3">
    <source>
        <dbReference type="Proteomes" id="UP000186309"/>
    </source>
</evidence>
<dbReference type="EMBL" id="CP019082">
    <property type="protein sequence ID" value="APW60539.1"/>
    <property type="molecule type" value="Genomic_DNA"/>
</dbReference>
<feature type="compositionally biased region" description="Gly residues" evidence="1">
    <location>
        <begin position="1"/>
        <end position="11"/>
    </location>
</feature>
<feature type="region of interest" description="Disordered" evidence="1">
    <location>
        <begin position="1"/>
        <end position="56"/>
    </location>
</feature>
<dbReference type="KEGG" id="pbor:BSF38_02011"/>
<dbReference type="RefSeq" id="WP_168189274.1">
    <property type="nucleotide sequence ID" value="NZ_CP019082.1"/>
</dbReference>
<reference evidence="3" key="1">
    <citation type="submission" date="2016-12" db="EMBL/GenBank/DDBJ databases">
        <title>Comparative genomics of four Isosphaeraceae planctomycetes: a common pool of plasmids and glycoside hydrolase genes.</title>
        <authorList>
            <person name="Ivanova A."/>
        </authorList>
    </citation>
    <scope>NUCLEOTIDE SEQUENCE [LARGE SCALE GENOMIC DNA]</scope>
    <source>
        <strain evidence="3">PX4</strain>
    </source>
</reference>